<dbReference type="EMBL" id="WIBF01000001">
    <property type="protein sequence ID" value="MQQ07595.1"/>
    <property type="molecule type" value="Genomic_DNA"/>
</dbReference>
<comment type="cofactor">
    <cofactor evidence="1">
        <name>FMN</name>
        <dbReference type="ChEBI" id="CHEBI:58210"/>
    </cofactor>
</comment>
<accession>A0A843YD53</accession>
<evidence type="ECO:0000256" key="4">
    <source>
        <dbReference type="SAM" id="MobiDB-lite"/>
    </source>
</evidence>
<organism evidence="6 7">
    <name type="scientific">Tritonibacter litoralis</name>
    <dbReference type="NCBI Taxonomy" id="2662264"/>
    <lineage>
        <taxon>Bacteria</taxon>
        <taxon>Pseudomonadati</taxon>
        <taxon>Pseudomonadota</taxon>
        <taxon>Alphaproteobacteria</taxon>
        <taxon>Rhodobacterales</taxon>
        <taxon>Paracoccaceae</taxon>
        <taxon>Tritonibacter</taxon>
    </lineage>
</organism>
<evidence type="ECO:0000256" key="3">
    <source>
        <dbReference type="ARBA" id="ARBA00022643"/>
    </source>
</evidence>
<dbReference type="PANTHER" id="PTHR30546">
    <property type="entry name" value="FLAVODOXIN-RELATED PROTEIN WRBA-RELATED"/>
    <property type="match status" value="1"/>
</dbReference>
<reference evidence="6 7" key="1">
    <citation type="submission" date="2019-10" db="EMBL/GenBank/DDBJ databases">
        <title>Epibacterium sp. nov., isolated from seawater.</title>
        <authorList>
            <person name="Zhang X."/>
            <person name="Li N."/>
        </authorList>
    </citation>
    <scope>NUCLEOTIDE SEQUENCE [LARGE SCALE GENOMIC DNA]</scope>
    <source>
        <strain evidence="6 7">SM1979</strain>
    </source>
</reference>
<dbReference type="InterPro" id="IPR005025">
    <property type="entry name" value="FMN_Rdtase-like_dom"/>
</dbReference>
<dbReference type="GO" id="GO:0010181">
    <property type="term" value="F:FMN binding"/>
    <property type="evidence" value="ECO:0007669"/>
    <property type="project" value="InterPro"/>
</dbReference>
<dbReference type="InterPro" id="IPR029039">
    <property type="entry name" value="Flavoprotein-like_sf"/>
</dbReference>
<keyword evidence="7" id="KW-1185">Reference proteome</keyword>
<feature type="region of interest" description="Disordered" evidence="4">
    <location>
        <begin position="145"/>
        <end position="167"/>
    </location>
</feature>
<dbReference type="PROSITE" id="PS50902">
    <property type="entry name" value="FLAVODOXIN_LIKE"/>
    <property type="match status" value="1"/>
</dbReference>
<feature type="domain" description="Flavodoxin-like" evidence="5">
    <location>
        <begin position="4"/>
        <end position="181"/>
    </location>
</feature>
<dbReference type="RefSeq" id="WP_153214463.1">
    <property type="nucleotide sequence ID" value="NZ_WIBF01000001.1"/>
</dbReference>
<evidence type="ECO:0000313" key="7">
    <source>
        <dbReference type="Proteomes" id="UP000444174"/>
    </source>
</evidence>
<keyword evidence="3" id="KW-0288">FMN</keyword>
<dbReference type="GO" id="GO:0003955">
    <property type="term" value="F:NAD(P)H dehydrogenase (quinone) activity"/>
    <property type="evidence" value="ECO:0007669"/>
    <property type="project" value="TreeGrafter"/>
</dbReference>
<evidence type="ECO:0000259" key="5">
    <source>
        <dbReference type="PROSITE" id="PS50902"/>
    </source>
</evidence>
<dbReference type="InterPro" id="IPR008254">
    <property type="entry name" value="Flavodoxin/NO_synth"/>
</dbReference>
<name>A0A843YD53_9RHOB</name>
<dbReference type="AlphaFoldDB" id="A0A843YD53"/>
<dbReference type="Gene3D" id="3.40.50.360">
    <property type="match status" value="1"/>
</dbReference>
<keyword evidence="2" id="KW-0285">Flavoprotein</keyword>
<dbReference type="PANTHER" id="PTHR30546:SF23">
    <property type="entry name" value="FLAVOPROTEIN-LIKE PROTEIN YCP4-RELATED"/>
    <property type="match status" value="1"/>
</dbReference>
<gene>
    <name evidence="6" type="ORF">GFB49_03930</name>
</gene>
<dbReference type="Pfam" id="PF03358">
    <property type="entry name" value="FMN_red"/>
    <property type="match status" value="1"/>
</dbReference>
<protein>
    <submittedName>
        <fullName evidence="6">NADPH-dependent FMN reductase</fullName>
    </submittedName>
</protein>
<evidence type="ECO:0000313" key="6">
    <source>
        <dbReference type="EMBL" id="MQQ07595.1"/>
    </source>
</evidence>
<sequence length="186" mass="19856">MARIEIIYFSGYGHTAKQAEAVLEGAKTKGEARLWAIPEDGVVSAELWEAADTADALIFGAPTYMGGVPWQFKRFADETSKRWYEGAWADKFAGGFTNSGSHLGDKGETLNYLRVLAGQHGMLWVPLNQKPANLLTSTPDDRNWVGASAGAAATSPADSSPEQAPRAGDLQSAFDYGARVAGFVAV</sequence>
<feature type="compositionally biased region" description="Low complexity" evidence="4">
    <location>
        <begin position="146"/>
        <end position="161"/>
    </location>
</feature>
<dbReference type="GO" id="GO:0009055">
    <property type="term" value="F:electron transfer activity"/>
    <property type="evidence" value="ECO:0007669"/>
    <property type="project" value="InterPro"/>
</dbReference>
<evidence type="ECO:0000256" key="1">
    <source>
        <dbReference type="ARBA" id="ARBA00001917"/>
    </source>
</evidence>
<proteinExistence type="predicted"/>
<comment type="caution">
    <text evidence="6">The sequence shown here is derived from an EMBL/GenBank/DDBJ whole genome shotgun (WGS) entry which is preliminary data.</text>
</comment>
<evidence type="ECO:0000256" key="2">
    <source>
        <dbReference type="ARBA" id="ARBA00022630"/>
    </source>
</evidence>
<dbReference type="SUPFAM" id="SSF52218">
    <property type="entry name" value="Flavoproteins"/>
    <property type="match status" value="1"/>
</dbReference>
<dbReference type="PROSITE" id="PS00201">
    <property type="entry name" value="FLAVODOXIN"/>
    <property type="match status" value="1"/>
</dbReference>
<dbReference type="InterPro" id="IPR001226">
    <property type="entry name" value="Flavodoxin_CS"/>
</dbReference>
<dbReference type="GO" id="GO:0016020">
    <property type="term" value="C:membrane"/>
    <property type="evidence" value="ECO:0007669"/>
    <property type="project" value="TreeGrafter"/>
</dbReference>
<dbReference type="Proteomes" id="UP000444174">
    <property type="component" value="Unassembled WGS sequence"/>
</dbReference>